<evidence type="ECO:0000256" key="2">
    <source>
        <dbReference type="ARBA" id="ARBA00008806"/>
    </source>
</evidence>
<comment type="subcellular location">
    <subcellularLocation>
        <location evidence="1">Cell membrane</location>
        <topology evidence="1">Multi-pass membrane protein</topology>
    </subcellularLocation>
</comment>
<feature type="transmembrane region" description="Helical" evidence="8">
    <location>
        <begin position="45"/>
        <end position="70"/>
    </location>
</feature>
<dbReference type="NCBIfam" id="NF010394">
    <property type="entry name" value="PRK13822.1"/>
    <property type="match status" value="1"/>
</dbReference>
<proteinExistence type="inferred from homology"/>
<dbReference type="InterPro" id="IPR003688">
    <property type="entry name" value="TraG/VirD4"/>
</dbReference>
<gene>
    <name evidence="9" type="primary">traG</name>
    <name evidence="9" type="ORF">I2H38_19845</name>
</gene>
<evidence type="ECO:0000256" key="8">
    <source>
        <dbReference type="SAM" id="Phobius"/>
    </source>
</evidence>
<dbReference type="PANTHER" id="PTHR37937">
    <property type="entry name" value="CONJUGATIVE TRANSFER: DNA TRANSPORT"/>
    <property type="match status" value="1"/>
</dbReference>
<dbReference type="EMBL" id="JADQDO010000017">
    <property type="protein sequence ID" value="MBF9235619.1"/>
    <property type="molecule type" value="Genomic_DNA"/>
</dbReference>
<dbReference type="Proteomes" id="UP000599312">
    <property type="component" value="Unassembled WGS sequence"/>
</dbReference>
<keyword evidence="4 8" id="KW-0812">Transmembrane</keyword>
<evidence type="ECO:0000256" key="4">
    <source>
        <dbReference type="ARBA" id="ARBA00022692"/>
    </source>
</evidence>
<dbReference type="GO" id="GO:0005886">
    <property type="term" value="C:plasma membrane"/>
    <property type="evidence" value="ECO:0007669"/>
    <property type="project" value="UniProtKB-SubCell"/>
</dbReference>
<organism evidence="9 10">
    <name type="scientific">Microvirga alba</name>
    <dbReference type="NCBI Taxonomy" id="2791025"/>
    <lineage>
        <taxon>Bacteria</taxon>
        <taxon>Pseudomonadati</taxon>
        <taxon>Pseudomonadota</taxon>
        <taxon>Alphaproteobacteria</taxon>
        <taxon>Hyphomicrobiales</taxon>
        <taxon>Methylobacteriaceae</taxon>
        <taxon>Microvirga</taxon>
    </lineage>
</organism>
<keyword evidence="10" id="KW-1185">Reference proteome</keyword>
<comment type="caution">
    <text evidence="9">The sequence shown here is derived from an EMBL/GenBank/DDBJ whole genome shotgun (WGS) entry which is preliminary data.</text>
</comment>
<dbReference type="InterPro" id="IPR027417">
    <property type="entry name" value="P-loop_NTPase"/>
</dbReference>
<keyword evidence="5 8" id="KW-1133">Transmembrane helix</keyword>
<evidence type="ECO:0000256" key="6">
    <source>
        <dbReference type="ARBA" id="ARBA00023136"/>
    </source>
</evidence>
<feature type="transmembrane region" description="Helical" evidence="8">
    <location>
        <begin position="120"/>
        <end position="140"/>
    </location>
</feature>
<protein>
    <submittedName>
        <fullName evidence="9">Ti-type conjugative transfer system protein TraG</fullName>
    </submittedName>
</protein>
<dbReference type="Pfam" id="PF02534">
    <property type="entry name" value="T4SS-DNA_transf"/>
    <property type="match status" value="1"/>
</dbReference>
<dbReference type="AlphaFoldDB" id="A0A931BVR8"/>
<evidence type="ECO:0000256" key="5">
    <source>
        <dbReference type="ARBA" id="ARBA00022989"/>
    </source>
</evidence>
<feature type="transmembrane region" description="Helical" evidence="8">
    <location>
        <begin position="77"/>
        <end position="95"/>
    </location>
</feature>
<dbReference type="SUPFAM" id="SSF52540">
    <property type="entry name" value="P-loop containing nucleoside triphosphate hydrolases"/>
    <property type="match status" value="1"/>
</dbReference>
<dbReference type="PANTHER" id="PTHR37937:SF1">
    <property type="entry name" value="CONJUGATIVE TRANSFER: DNA TRANSPORT"/>
    <property type="match status" value="1"/>
</dbReference>
<evidence type="ECO:0000256" key="7">
    <source>
        <dbReference type="SAM" id="MobiDB-lite"/>
    </source>
</evidence>
<accession>A0A931BVR8</accession>
<dbReference type="RefSeq" id="WP_196273615.1">
    <property type="nucleotide sequence ID" value="NZ_JADQDO010000017.1"/>
</dbReference>
<sequence>MKRQFPDFRTIALAGFPVLIALLVWGLTALLWPKIGLRLAGQTQYWFLRILPLVNLSIPPLLTLPPVLLLPRHLRLIPPRSALILFMIAAAYYGYTEYSRLAPYESQFGWNVLLSYIDPLAGSGFVFGLLLVGISARLSMGGGATVKRARKAVLGDADWMTMKEAAERFPETGGIVIGERYRPDLDTVCEVGFNPRDPATWGKGGKAPLLTFDGSVGSTHGLIFAGSGGFKTTGSVVPTALRWKGPLVCLDPSTEIAPLVKDYRTRDLGRQVVVLDPAKPQGFNVLDWIETSRSPEQDIASVARWLLAESPKGQSSSDNYFQASAFNLLTGLLAHVVLSKDFEDRSLRGLRSLIATPQERLKELLAEIHETTDSNFVKEQVGVFLNMADNTFSGVYSTASKDTAWLSFPEYANLVCGHSFRTSDLASGKIDIFLNLSVKTLTTYPAVGRVIIGALINAMIQADGTHTDRVLFMLDEVNLLGTMSILTIARDVGRKYGITLLLVFQSIGQLTNNYGDAGKAAWFESASFIAFAAVNDLRAAEELSKRCGDMTIEVNNTSKSAGLMGGKGGGRASESTNSQRRPLIMPHEIMQMRLDEQIVAVTGRPPLRCGRAIYFRREDMRSLVGANRFAPKL</sequence>
<dbReference type="InterPro" id="IPR051539">
    <property type="entry name" value="T4SS-coupling_protein"/>
</dbReference>
<reference evidence="9" key="1">
    <citation type="submission" date="2020-11" db="EMBL/GenBank/DDBJ databases">
        <authorList>
            <person name="Kim M.K."/>
        </authorList>
    </citation>
    <scope>NUCLEOTIDE SEQUENCE</scope>
    <source>
        <strain evidence="9">BT350</strain>
    </source>
</reference>
<feature type="transmembrane region" description="Helical" evidence="8">
    <location>
        <begin position="12"/>
        <end position="33"/>
    </location>
</feature>
<comment type="similarity">
    <text evidence="2">Belongs to the VirD4/TraG family.</text>
</comment>
<name>A0A931BVR8_9HYPH</name>
<feature type="region of interest" description="Disordered" evidence="7">
    <location>
        <begin position="563"/>
        <end position="582"/>
    </location>
</feature>
<dbReference type="InterPro" id="IPR014135">
    <property type="entry name" value="Ti-typ_conjug_TS_TraG-like"/>
</dbReference>
<keyword evidence="6 8" id="KW-0472">Membrane</keyword>
<dbReference type="NCBIfam" id="TIGR02767">
    <property type="entry name" value="TraG-Ti"/>
    <property type="match status" value="1"/>
</dbReference>
<evidence type="ECO:0000256" key="3">
    <source>
        <dbReference type="ARBA" id="ARBA00022475"/>
    </source>
</evidence>
<dbReference type="CDD" id="cd01127">
    <property type="entry name" value="TrwB_TraG_TraD_VirD4"/>
    <property type="match status" value="1"/>
</dbReference>
<dbReference type="Gene3D" id="3.40.50.300">
    <property type="entry name" value="P-loop containing nucleotide triphosphate hydrolases"/>
    <property type="match status" value="1"/>
</dbReference>
<evidence type="ECO:0000313" key="9">
    <source>
        <dbReference type="EMBL" id="MBF9235619.1"/>
    </source>
</evidence>
<evidence type="ECO:0000313" key="10">
    <source>
        <dbReference type="Proteomes" id="UP000599312"/>
    </source>
</evidence>
<evidence type="ECO:0000256" key="1">
    <source>
        <dbReference type="ARBA" id="ARBA00004651"/>
    </source>
</evidence>
<keyword evidence="3" id="KW-1003">Cell membrane</keyword>